<feature type="signal peptide" evidence="2">
    <location>
        <begin position="1"/>
        <end position="19"/>
    </location>
</feature>
<evidence type="ECO:0000313" key="4">
    <source>
        <dbReference type="EMBL" id="KAK1735776.1"/>
    </source>
</evidence>
<dbReference type="InterPro" id="IPR036625">
    <property type="entry name" value="E3-bd_dom_sf"/>
</dbReference>
<evidence type="ECO:0000256" key="2">
    <source>
        <dbReference type="SAM" id="SignalP"/>
    </source>
</evidence>
<proteinExistence type="inferred from homology"/>
<dbReference type="GO" id="GO:0016746">
    <property type="term" value="F:acyltransferase activity"/>
    <property type="evidence" value="ECO:0007669"/>
    <property type="project" value="InterPro"/>
</dbReference>
<keyword evidence="5" id="KW-1185">Reference proteome</keyword>
<comment type="similarity">
    <text evidence="1">Belongs to the 2-oxoacid dehydrogenase family.</text>
</comment>
<dbReference type="PROSITE" id="PS51826">
    <property type="entry name" value="PSBD"/>
    <property type="match status" value="1"/>
</dbReference>
<evidence type="ECO:0000259" key="3">
    <source>
        <dbReference type="PROSITE" id="PS51826"/>
    </source>
</evidence>
<accession>A0AAD9D6D1</accession>
<dbReference type="Gene3D" id="4.10.320.10">
    <property type="entry name" value="E3-binding domain"/>
    <property type="match status" value="1"/>
</dbReference>
<evidence type="ECO:0000256" key="1">
    <source>
        <dbReference type="ARBA" id="ARBA00007317"/>
    </source>
</evidence>
<gene>
    <name evidence="4" type="ORF">QTG54_013482</name>
</gene>
<dbReference type="Proteomes" id="UP001224775">
    <property type="component" value="Unassembled WGS sequence"/>
</dbReference>
<evidence type="ECO:0000313" key="5">
    <source>
        <dbReference type="Proteomes" id="UP001224775"/>
    </source>
</evidence>
<dbReference type="SUPFAM" id="SSF47005">
    <property type="entry name" value="Peripheral subunit-binding domain of 2-oxo acid dehydrogenase complex"/>
    <property type="match status" value="1"/>
</dbReference>
<feature type="domain" description="Peripheral subunit-binding (PSBD)" evidence="3">
    <location>
        <begin position="374"/>
        <end position="412"/>
    </location>
</feature>
<keyword evidence="2" id="KW-0732">Signal</keyword>
<reference evidence="4" key="1">
    <citation type="submission" date="2023-06" db="EMBL/GenBank/DDBJ databases">
        <title>Survivors Of The Sea: Transcriptome response of Skeletonema marinoi to long-term dormancy.</title>
        <authorList>
            <person name="Pinder M.I.M."/>
            <person name="Kourtchenko O."/>
            <person name="Robertson E.K."/>
            <person name="Larsson T."/>
            <person name="Maumus F."/>
            <person name="Osuna-Cruz C.M."/>
            <person name="Vancaester E."/>
            <person name="Stenow R."/>
            <person name="Vandepoele K."/>
            <person name="Ploug H."/>
            <person name="Bruchert V."/>
            <person name="Godhe A."/>
            <person name="Topel M."/>
        </authorList>
    </citation>
    <scope>NUCLEOTIDE SEQUENCE</scope>
    <source>
        <strain evidence="4">R05AC</strain>
    </source>
</reference>
<dbReference type="AlphaFoldDB" id="A0AAD9D6D1"/>
<dbReference type="Pfam" id="PF02817">
    <property type="entry name" value="E3_binding"/>
    <property type="match status" value="1"/>
</dbReference>
<dbReference type="InterPro" id="IPR004167">
    <property type="entry name" value="PSBD"/>
</dbReference>
<comment type="caution">
    <text evidence="4">The sequence shown here is derived from an EMBL/GenBank/DDBJ whole genome shotgun (WGS) entry which is preliminary data.</text>
</comment>
<organism evidence="4 5">
    <name type="scientific">Skeletonema marinoi</name>
    <dbReference type="NCBI Taxonomy" id="267567"/>
    <lineage>
        <taxon>Eukaryota</taxon>
        <taxon>Sar</taxon>
        <taxon>Stramenopiles</taxon>
        <taxon>Ochrophyta</taxon>
        <taxon>Bacillariophyta</taxon>
        <taxon>Coscinodiscophyceae</taxon>
        <taxon>Thalassiosirophycidae</taxon>
        <taxon>Thalassiosirales</taxon>
        <taxon>Skeletonemataceae</taxon>
        <taxon>Skeletonema</taxon>
        <taxon>Skeletonema marinoi-dohrnii complex</taxon>
    </lineage>
</organism>
<dbReference type="EMBL" id="JATAAI010000032">
    <property type="protein sequence ID" value="KAK1735776.1"/>
    <property type="molecule type" value="Genomic_DNA"/>
</dbReference>
<name>A0AAD9D6D1_9STRA</name>
<feature type="chain" id="PRO_5042281396" description="Peripheral subunit-binding (PSBD) domain-containing protein" evidence="2">
    <location>
        <begin position="20"/>
        <end position="434"/>
    </location>
</feature>
<sequence length="434" mass="45833">MKLPTIIGVSTILLIGVRGFAPVSQSCSSTSSIATIRTNAASSSYSKLAVTADNDALLDALTQTVDAATRAASASSQIAQSLSSTTTSSAPLMTSEAITTAQSNLDILHQNLLTSTDPSTLSNALHEALQTSITAADHALATTSVLSYNLAHFDSILATSMHNAHPFASIMTPEMAEISQAKLALLLHNLSGVDANDHFLTNFMSHVDSRLDGLDSVGDSNMVLFGAAAVVMAYSQREVGVANYKEELRRKIELGEFDADELVKEVSLSGAEANEASVTATDVSFSKDPAIVTTVDASPLFQHNREKEDKPELIMAAATVTEPEAAPKPPTEDIPMESLLKQVEEVAVNTMASVVETVTKKKTVEAKKIKNEPTSSPLARLLAMELNLNLVDIGKGTGKNGKILIADVRKFHSKLEEARSSIATSGAYFASVSA</sequence>
<protein>
    <recommendedName>
        <fullName evidence="3">Peripheral subunit-binding (PSBD) domain-containing protein</fullName>
    </recommendedName>
</protein>